<organism evidence="1">
    <name type="scientific">marine metagenome</name>
    <dbReference type="NCBI Taxonomy" id="408172"/>
    <lineage>
        <taxon>unclassified sequences</taxon>
        <taxon>metagenomes</taxon>
        <taxon>ecological metagenomes</taxon>
    </lineage>
</organism>
<protein>
    <submittedName>
        <fullName evidence="1">Uncharacterized protein</fullName>
    </submittedName>
</protein>
<evidence type="ECO:0000313" key="1">
    <source>
        <dbReference type="EMBL" id="SVE41198.1"/>
    </source>
</evidence>
<proteinExistence type="predicted"/>
<accession>A0A383DBG5</accession>
<gene>
    <name evidence="1" type="ORF">METZ01_LOCUS494052</name>
</gene>
<reference evidence="1" key="1">
    <citation type="submission" date="2018-05" db="EMBL/GenBank/DDBJ databases">
        <authorList>
            <person name="Lanie J.A."/>
            <person name="Ng W.-L."/>
            <person name="Kazmierczak K.M."/>
            <person name="Andrzejewski T.M."/>
            <person name="Davidsen T.M."/>
            <person name="Wayne K.J."/>
            <person name="Tettelin H."/>
            <person name="Glass J.I."/>
            <person name="Rusch D."/>
            <person name="Podicherti R."/>
            <person name="Tsui H.-C.T."/>
            <person name="Winkler M.E."/>
        </authorList>
    </citation>
    <scope>NUCLEOTIDE SEQUENCE</scope>
</reference>
<name>A0A383DBG5_9ZZZZ</name>
<dbReference type="EMBL" id="UINC01215495">
    <property type="protein sequence ID" value="SVE41198.1"/>
    <property type="molecule type" value="Genomic_DNA"/>
</dbReference>
<dbReference type="AlphaFoldDB" id="A0A383DBG5"/>
<sequence length="75" mass="8283">MQWGNAGEIGIPPILDDGTENIIREWFTRKPGAPDEGYPLSIFINSNMEIYEILDGGSMNLLTVNGIISQMLEGE</sequence>